<sequence>MSGEVHVRFCEGLGVQFPGLLTIREILNRLMELVPEETLRGRYVRQVEVLSQLRDLQNEVSEEAENMAIVYDMERDIRFRQGLVEGERKGLLEGERKGLLEGERRGLLEGERRGLLEGIELGLELKYGSAGVELMDVVCIIPTVDKLEEFKNLIRRADSLDELKLFLGKAYKMPNGD</sequence>
<evidence type="ECO:0008006" key="3">
    <source>
        <dbReference type="Google" id="ProtNLM"/>
    </source>
</evidence>
<dbReference type="Proteomes" id="UP000060487">
    <property type="component" value="Unassembled WGS sequence"/>
</dbReference>
<reference evidence="1 2" key="1">
    <citation type="submission" date="2015-11" db="EMBL/GenBank/DDBJ databases">
        <authorList>
            <person name="Lin W."/>
        </authorList>
    </citation>
    <scope>NUCLEOTIDE SEQUENCE [LARGE SCALE GENOMIC DNA]</scope>
    <source>
        <strain evidence="1 2">HCH-1</strain>
    </source>
</reference>
<evidence type="ECO:0000313" key="1">
    <source>
        <dbReference type="EMBL" id="KWT85396.1"/>
    </source>
</evidence>
<comment type="caution">
    <text evidence="1">The sequence shown here is derived from an EMBL/GenBank/DDBJ whole genome shotgun (WGS) entry which is preliminary data.</text>
</comment>
<evidence type="ECO:0000313" key="2">
    <source>
        <dbReference type="Proteomes" id="UP000060487"/>
    </source>
</evidence>
<accession>A0ABR5SGD3</accession>
<protein>
    <recommendedName>
        <fullName evidence="3">Transposase</fullName>
    </recommendedName>
</protein>
<organism evidence="1 2">
    <name type="scientific">Candidatus Magnetominusculus xianensis</name>
    <dbReference type="NCBI Taxonomy" id="1748249"/>
    <lineage>
        <taxon>Bacteria</taxon>
        <taxon>Pseudomonadati</taxon>
        <taxon>Nitrospirota</taxon>
        <taxon>Nitrospiria</taxon>
        <taxon>Nitrospirales</taxon>
        <taxon>Nitrospiraceae</taxon>
        <taxon>Candidatus Magnetominusculus</taxon>
    </lineage>
</organism>
<keyword evidence="2" id="KW-1185">Reference proteome</keyword>
<proteinExistence type="predicted"/>
<name>A0ABR5SGD3_9BACT</name>
<gene>
    <name evidence="1" type="ORF">ASN18_1752</name>
</gene>
<dbReference type="EMBL" id="LNQR01000062">
    <property type="protein sequence ID" value="KWT85396.1"/>
    <property type="molecule type" value="Genomic_DNA"/>
</dbReference>